<dbReference type="InterPro" id="IPR024608">
    <property type="entry name" value="SARA-like_SBD"/>
</dbReference>
<organism evidence="7 8">
    <name type="scientific">Denticeps clupeoides</name>
    <name type="common">denticle herring</name>
    <dbReference type="NCBI Taxonomy" id="299321"/>
    <lineage>
        <taxon>Eukaryota</taxon>
        <taxon>Metazoa</taxon>
        <taxon>Chordata</taxon>
        <taxon>Craniata</taxon>
        <taxon>Vertebrata</taxon>
        <taxon>Euteleostomi</taxon>
        <taxon>Actinopterygii</taxon>
        <taxon>Neopterygii</taxon>
        <taxon>Teleostei</taxon>
        <taxon>Clupei</taxon>
        <taxon>Clupeiformes</taxon>
        <taxon>Denticipitoidei</taxon>
        <taxon>Denticipitidae</taxon>
        <taxon>Denticeps</taxon>
    </lineage>
</organism>
<reference evidence="7 8" key="1">
    <citation type="submission" date="2020-06" db="EMBL/GenBank/DDBJ databases">
        <authorList>
            <consortium name="Wellcome Sanger Institute Data Sharing"/>
        </authorList>
    </citation>
    <scope>NUCLEOTIDE SEQUENCE [LARGE SCALE GENOMIC DNA]</scope>
</reference>
<dbReference type="Gene3D" id="4.10.720.10">
    <property type="entry name" value="Smad anchor for receptor activation, Smad-binding domain"/>
    <property type="match status" value="1"/>
</dbReference>
<dbReference type="Proteomes" id="UP000694580">
    <property type="component" value="Chromosome 5"/>
</dbReference>
<evidence type="ECO:0000256" key="4">
    <source>
        <dbReference type="PROSITE-ProRule" id="PRU00091"/>
    </source>
</evidence>
<dbReference type="GO" id="GO:0031901">
    <property type="term" value="C:early endosome membrane"/>
    <property type="evidence" value="ECO:0007669"/>
    <property type="project" value="TreeGrafter"/>
</dbReference>
<dbReference type="FunFam" id="4.10.720.10:FF:000001">
    <property type="entry name" value="Zinc finger, FYVE domain-containing 9a"/>
    <property type="match status" value="1"/>
</dbReference>
<dbReference type="InterPro" id="IPR022557">
    <property type="entry name" value="SARA-like_C"/>
</dbReference>
<evidence type="ECO:0000313" key="8">
    <source>
        <dbReference type="Proteomes" id="UP000694580"/>
    </source>
</evidence>
<dbReference type="InterPro" id="IPR037145">
    <property type="entry name" value="SARA_Smad-bd_sf"/>
</dbReference>
<dbReference type="Ensembl" id="ENSDCDT00010065437.1">
    <property type="protein sequence ID" value="ENSDCDP00010054845.1"/>
    <property type="gene ID" value="ENSDCDG00010031509.1"/>
</dbReference>
<feature type="region of interest" description="Disordered" evidence="5">
    <location>
        <begin position="327"/>
        <end position="385"/>
    </location>
</feature>
<dbReference type="PANTHER" id="PTHR46319:SF1">
    <property type="entry name" value="ZINC FINGER FYVE DOMAIN-CONTAINING PROTEIN 16"/>
    <property type="match status" value="1"/>
</dbReference>
<dbReference type="FunFam" id="3.30.40.10:FF:000084">
    <property type="entry name" value="Zinc finger, FYVE domain-containing 9b"/>
    <property type="match status" value="1"/>
</dbReference>
<feature type="domain" description="FYVE-type" evidence="6">
    <location>
        <begin position="634"/>
        <end position="692"/>
    </location>
</feature>
<dbReference type="InterPro" id="IPR011011">
    <property type="entry name" value="Znf_FYVE_PHD"/>
</dbReference>
<keyword evidence="8" id="KW-1185">Reference proteome</keyword>
<feature type="region of interest" description="Disordered" evidence="5">
    <location>
        <begin position="214"/>
        <end position="295"/>
    </location>
</feature>
<protein>
    <recommendedName>
        <fullName evidence="6">FYVE-type domain-containing protein</fullName>
    </recommendedName>
</protein>
<dbReference type="Gene3D" id="3.30.1360.220">
    <property type="entry name" value="Domain of unknown function (DUF3480), N-terminal subdomain"/>
    <property type="match status" value="1"/>
</dbReference>
<name>A0AAY4EB48_9TELE</name>
<feature type="compositionally biased region" description="Low complexity" evidence="5">
    <location>
        <begin position="351"/>
        <end position="363"/>
    </location>
</feature>
<evidence type="ECO:0000256" key="1">
    <source>
        <dbReference type="ARBA" id="ARBA00022723"/>
    </source>
</evidence>
<dbReference type="SUPFAM" id="SSF57903">
    <property type="entry name" value="FYVE/PHD zinc finger"/>
    <property type="match status" value="1"/>
</dbReference>
<dbReference type="Pfam" id="PF11979">
    <property type="entry name" value="SARA_C"/>
    <property type="match status" value="1"/>
</dbReference>
<feature type="region of interest" description="Disordered" evidence="5">
    <location>
        <begin position="485"/>
        <end position="611"/>
    </location>
</feature>
<evidence type="ECO:0000256" key="2">
    <source>
        <dbReference type="ARBA" id="ARBA00022771"/>
    </source>
</evidence>
<proteinExistence type="predicted"/>
<dbReference type="PANTHER" id="PTHR46319">
    <property type="entry name" value="ZINC FINGER FYVE DOMAIN-CONTAINING PROTEIN"/>
    <property type="match status" value="1"/>
</dbReference>
<dbReference type="InterPro" id="IPR017455">
    <property type="entry name" value="Znf_FYVE-rel"/>
</dbReference>
<accession>A0AAY4EB48</accession>
<dbReference type="GO" id="GO:0016197">
    <property type="term" value="P:endosomal transport"/>
    <property type="evidence" value="ECO:0007669"/>
    <property type="project" value="TreeGrafter"/>
</dbReference>
<dbReference type="Pfam" id="PF11409">
    <property type="entry name" value="SARA"/>
    <property type="match status" value="1"/>
</dbReference>
<dbReference type="SMART" id="SM01421">
    <property type="entry name" value="DUF3480"/>
    <property type="match status" value="1"/>
</dbReference>
<dbReference type="CDD" id="cd15729">
    <property type="entry name" value="FYVE_endofin"/>
    <property type="match status" value="1"/>
</dbReference>
<dbReference type="SMART" id="SM00064">
    <property type="entry name" value="FYVE"/>
    <property type="match status" value="1"/>
</dbReference>
<evidence type="ECO:0000313" key="7">
    <source>
        <dbReference type="Ensembl" id="ENSDCDP00010054845.1"/>
    </source>
</evidence>
<feature type="compositionally biased region" description="Polar residues" evidence="5">
    <location>
        <begin position="489"/>
        <end position="519"/>
    </location>
</feature>
<dbReference type="SMART" id="SM01422">
    <property type="entry name" value="SARA"/>
    <property type="match status" value="1"/>
</dbReference>
<gene>
    <name evidence="7" type="primary">zfyve16</name>
</gene>
<dbReference type="GO" id="GO:0008270">
    <property type="term" value="F:zinc ion binding"/>
    <property type="evidence" value="ECO:0007669"/>
    <property type="project" value="UniProtKB-KW"/>
</dbReference>
<dbReference type="Gene3D" id="3.30.40.10">
    <property type="entry name" value="Zinc/RING finger domain, C3HC4 (zinc finger)"/>
    <property type="match status" value="1"/>
</dbReference>
<reference evidence="7" key="2">
    <citation type="submission" date="2025-08" db="UniProtKB">
        <authorList>
            <consortium name="Ensembl"/>
        </authorList>
    </citation>
    <scope>IDENTIFICATION</scope>
</reference>
<keyword evidence="2 4" id="KW-0863">Zinc-finger</keyword>
<evidence type="ECO:0000256" key="3">
    <source>
        <dbReference type="ARBA" id="ARBA00022833"/>
    </source>
</evidence>
<dbReference type="InterPro" id="IPR000306">
    <property type="entry name" value="Znf_FYVE"/>
</dbReference>
<evidence type="ECO:0000259" key="6">
    <source>
        <dbReference type="PROSITE" id="PS50178"/>
    </source>
</evidence>
<reference evidence="7" key="3">
    <citation type="submission" date="2025-09" db="UniProtKB">
        <authorList>
            <consortium name="Ensembl"/>
        </authorList>
    </citation>
    <scope>IDENTIFICATION</scope>
</reference>
<dbReference type="Pfam" id="PF01363">
    <property type="entry name" value="FYVE"/>
    <property type="match status" value="1"/>
</dbReference>
<feature type="region of interest" description="Disordered" evidence="5">
    <location>
        <begin position="772"/>
        <end position="794"/>
    </location>
</feature>
<keyword evidence="1" id="KW-0479">Metal-binding</keyword>
<evidence type="ECO:0000256" key="5">
    <source>
        <dbReference type="SAM" id="MobiDB-lite"/>
    </source>
</evidence>
<dbReference type="PROSITE" id="PS50178">
    <property type="entry name" value="ZF_FYVE"/>
    <property type="match status" value="1"/>
</dbReference>
<dbReference type="InterPro" id="IPR013083">
    <property type="entry name" value="Znf_RING/FYVE/PHD"/>
</dbReference>
<sequence length="1375" mass="148747">MDSFFKAAVCDLDKLLDDFELNTEELDCQAATSPASLDLYPSHCGGPQCFVPSSSPVPDLNSLCYGQSPASMFRESQREPETKGIPLTGVDLLSSVDTADARAIKSQTPPCPDRTLKPVCDLVNDTGSAILLCANSHDAFRQLEVAEKELEEELLVDFNTPAESLSSDVLDHCCSLENLCEREFQGHEPSTSLSLLDVILPAAAERICEHQDLPGNSQESLEEPKVKLHQNGANKEDENSSLQEDEQVSSSVSHYSEEGDVSGVGTELNSTTEDESVLPEDQTVDYSKGETPSSAVCPAVEETSPVSCLSMAVSMCGSLVSAVESAEATAREEEDKTVAVPSELNEEDSEPLSLTSDSDLESSVHPTSPPAGRTFEEGLSPSEGIGCSQVNSDTDNGFRYSSEMDFSGDFFQTGQPTGMVTDEDLDAFLLGQVEASSAKSERDVFSKLKRDFEDFDSLLGEELNNCTVDVLVSPEIDLSVTCADEPESSYLSSPDSNDASPEQTQPAGHGNITNTSGLKSTIDIEPPPYYGGARPKVLPSQSSRTSPIHKRACSSQDQLNCGSADENGPDSDEVIPVTPCDRSVCSSDEGYDEFSEPPSIPGTPLGSNASALEIPPSLETADTLGSVQPSWVPDSEAPVCMNCGQKFTFTRRRHHCRACGKVYCAVCCSRKSRLKYLEKEARVCVLCHDSLQRAQAFERMMSPTGPSPNPNVPSEYCSTIPPMQQARAAGTLNSPPPTVMVPVSVLKHPGFPREQKHVWFADGILPNGEVADTTRLSVKSRRQSSESSPITPDPPPVVQNVIFSFFPPSSPASQPGSKEMLSEKDGEGVSAMSRPAVSGPWDLALLCGLNGNVPLDACLLPEDDEGLPPLLILTGDENDGDLLVEERPATCQILLLLEEGGPRPLTFVLNANLLINIKLVTYCERKCWCISSNGLQALGQPELLFVIEHIPEENSLPRDMFSLYSSIYQDAQRGKFIKDLGNVTFTDMFLGTKDHGGFLFFSPSFQPLEDLALPSAPYLCGVLLQKLEVPWAKVFPLRLLLRLGAEFDGEPVTVDKFVLLPQDLRNFQYSLPVVDGLRIHMEMGHSYVDIPKSKFSEMMKVVNASNEHVISVGGCFSPEADAHLVCTQNEDCSYQTQSSSRPGMSQKVTGASFVVFNGALKSSSGFIAKSSIVEDGLMVQIPPDSMEALRQALRDQSDFLIQCGRAEPGEPREAVTVRWVDWTPPVNVGVVSPIDRKSLEGVPSIRVQQESEFEADGWTIKCTEVFYMLKTPDCSLSSVLTSCGQFQQEMVAASCAALCPHLSVLTGNNLNSLGLRISTGTDMVEYQAGSGGCPLPQRYMNDMDGALIPIIHGGSSSVPHHALDMELIFHITQSL</sequence>
<keyword evidence="3" id="KW-0862">Zinc</keyword>
<dbReference type="GeneTree" id="ENSGT00940000154290"/>
<dbReference type="Gene3D" id="3.30.500.40">
    <property type="match status" value="1"/>
</dbReference>